<accession>A0A4U8YYI8</accession>
<protein>
    <submittedName>
        <fullName evidence="2">Uncharacterized protein</fullName>
    </submittedName>
</protein>
<sequence>MASKLRAGDNVMRDRPKSETQGKVVKNGTGEKSDAALSYKQRTHPPIANRRQPGCWF</sequence>
<dbReference type="EMBL" id="LR536450">
    <property type="protein sequence ID" value="VFU08622.1"/>
    <property type="molecule type" value="Genomic_DNA"/>
</dbReference>
<proteinExistence type="predicted"/>
<dbReference type="Proteomes" id="UP000294360">
    <property type="component" value="Chromosome"/>
</dbReference>
<evidence type="ECO:0000256" key="1">
    <source>
        <dbReference type="SAM" id="MobiDB-lite"/>
    </source>
</evidence>
<name>A0A4U8YYI8_METTU</name>
<dbReference type="KEGG" id="mtun:MTUNDRAET4_1729"/>
<evidence type="ECO:0000313" key="2">
    <source>
        <dbReference type="EMBL" id="VFU08622.1"/>
    </source>
</evidence>
<feature type="region of interest" description="Disordered" evidence="1">
    <location>
        <begin position="1"/>
        <end position="57"/>
    </location>
</feature>
<gene>
    <name evidence="2" type="ORF">MTUNDRAET4_1729</name>
</gene>
<evidence type="ECO:0000313" key="3">
    <source>
        <dbReference type="Proteomes" id="UP000294360"/>
    </source>
</evidence>
<feature type="compositionally biased region" description="Basic and acidic residues" evidence="1">
    <location>
        <begin position="11"/>
        <end position="20"/>
    </location>
</feature>
<dbReference type="AlphaFoldDB" id="A0A4U8YYI8"/>
<reference evidence="2 3" key="1">
    <citation type="submission" date="2019-03" db="EMBL/GenBank/DDBJ databases">
        <authorList>
            <person name="Kox A.R. M."/>
        </authorList>
    </citation>
    <scope>NUCLEOTIDE SEQUENCE [LARGE SCALE GENOMIC DNA]</scope>
    <source>
        <strain evidence="2">MTUNDRAET4 annotated genome</strain>
    </source>
</reference>
<organism evidence="2 3">
    <name type="scientific">Methylocella tundrae</name>
    <dbReference type="NCBI Taxonomy" id="227605"/>
    <lineage>
        <taxon>Bacteria</taxon>
        <taxon>Pseudomonadati</taxon>
        <taxon>Pseudomonadota</taxon>
        <taxon>Alphaproteobacteria</taxon>
        <taxon>Hyphomicrobiales</taxon>
        <taxon>Beijerinckiaceae</taxon>
        <taxon>Methylocella</taxon>
    </lineage>
</organism>